<comment type="caution">
    <text evidence="1">The sequence shown here is derived from an EMBL/GenBank/DDBJ whole genome shotgun (WGS) entry which is preliminary data.</text>
</comment>
<keyword evidence="2" id="KW-1185">Reference proteome</keyword>
<evidence type="ECO:0000313" key="2">
    <source>
        <dbReference type="Proteomes" id="UP000070366"/>
    </source>
</evidence>
<evidence type="ECO:0000313" key="1">
    <source>
        <dbReference type="EMBL" id="KXK64781.1"/>
    </source>
</evidence>
<reference evidence="2" key="1">
    <citation type="submission" date="2016-02" db="EMBL/GenBank/DDBJ databases">
        <authorList>
            <person name="Mitreva M."/>
            <person name="Pepin K.H."/>
            <person name="Mihindukulasuriya K.A."/>
            <person name="Fulton R."/>
            <person name="Fronick C."/>
            <person name="O'Laughlin M."/>
            <person name="Miner T."/>
            <person name="Herter B."/>
            <person name="Rosa B.A."/>
            <person name="Cordes M."/>
            <person name="Tomlinson C."/>
            <person name="Wollam A."/>
            <person name="Palsikar V.B."/>
            <person name="Mardis E.R."/>
            <person name="Wilson R.K."/>
        </authorList>
    </citation>
    <scope>NUCLEOTIDE SEQUENCE [LARGE SCALE GENOMIC DNA]</scope>
    <source>
        <strain evidence="2">DSM 22607</strain>
    </source>
</reference>
<name>A0A136Q271_9FIRM</name>
<sequence length="77" mass="8893">MIPALPHGNAACRFLRLILLPHKSSAVSPTGPQEQIKKLRRIAFRRSRISAYKKIFRSHSGGHLPFYRFCRSSDLRF</sequence>
<organism evidence="1 2">
    <name type="scientific">Christensenella minuta</name>
    <dbReference type="NCBI Taxonomy" id="626937"/>
    <lineage>
        <taxon>Bacteria</taxon>
        <taxon>Bacillati</taxon>
        <taxon>Bacillota</taxon>
        <taxon>Clostridia</taxon>
        <taxon>Christensenellales</taxon>
        <taxon>Christensenellaceae</taxon>
        <taxon>Christensenella</taxon>
    </lineage>
</organism>
<dbReference type="EMBL" id="LSZW01000063">
    <property type="protein sequence ID" value="KXK64781.1"/>
    <property type="molecule type" value="Genomic_DNA"/>
</dbReference>
<protein>
    <submittedName>
        <fullName evidence="1">Uncharacterized protein</fullName>
    </submittedName>
</protein>
<dbReference type="Proteomes" id="UP000070366">
    <property type="component" value="Unassembled WGS sequence"/>
</dbReference>
<gene>
    <name evidence="1" type="ORF">HMPREF3293_02021</name>
</gene>
<accession>A0A136Q271</accession>
<dbReference type="STRING" id="626937.HMPREF3293_02021"/>
<dbReference type="AlphaFoldDB" id="A0A136Q271"/>
<proteinExistence type="predicted"/>